<proteinExistence type="predicted"/>
<dbReference type="InterPro" id="IPR057105">
    <property type="entry name" value="ACT-containing_phage"/>
</dbReference>
<evidence type="ECO:0000313" key="3">
    <source>
        <dbReference type="Proteomes" id="UP000269553"/>
    </source>
</evidence>
<evidence type="ECO:0000313" key="2">
    <source>
        <dbReference type="EMBL" id="AYP28415.1"/>
    </source>
</evidence>
<organism evidence="2 3">
    <name type="scientific">Serratia phage vB_SmaA_3M</name>
    <dbReference type="NCBI Taxonomy" id="2419930"/>
    <lineage>
        <taxon>Viruses</taxon>
        <taxon>Duplodnaviria</taxon>
        <taxon>Heunggongvirae</taxon>
        <taxon>Uroviricota</taxon>
        <taxon>Caudoviricetes</taxon>
        <taxon>Pantevenvirales</taxon>
        <taxon>Ackermannviridae</taxon>
        <taxon>Miltonvirus</taxon>
        <taxon>Miltonvirus 3M</taxon>
    </lineage>
</organism>
<gene>
    <name evidence="2" type="ORF">3M_159</name>
</gene>
<evidence type="ECO:0000256" key="1">
    <source>
        <dbReference type="SAM" id="MobiDB-lite"/>
    </source>
</evidence>
<dbReference type="EMBL" id="MH929319">
    <property type="protein sequence ID" value="AYP28415.1"/>
    <property type="molecule type" value="Genomic_DNA"/>
</dbReference>
<keyword evidence="3" id="KW-1185">Reference proteome</keyword>
<feature type="region of interest" description="Disordered" evidence="1">
    <location>
        <begin position="162"/>
        <end position="189"/>
    </location>
</feature>
<dbReference type="Pfam" id="PF24021">
    <property type="entry name" value="ACT_phage"/>
    <property type="match status" value="1"/>
</dbReference>
<sequence>MQKLYTIEFSVSVDEGSTGALHAWLNQFGTATFLCIDHAEGDDVPVASFKLQTGRPSHFMGSVEKAYREYNENLKGIYFYTAIYEITHCPENIDMAEILGLINTQAYTACVTRTEVNYLIGQIDAFKNDISMQMDNQSRAIKQAFGGINRLGQEVFGSDMYQLGTAPSADNQDDEEQPTKTPEKKQWLH</sequence>
<reference evidence="2 3" key="1">
    <citation type="submission" date="2018-09" db="EMBL/GenBank/DDBJ databases">
        <authorList>
            <person name="Day A."/>
            <person name="Monson R.E."/>
            <person name="Salmond G.P.C."/>
        </authorList>
    </citation>
    <scope>NUCLEOTIDE SEQUENCE [LARGE SCALE GENOMIC DNA]</scope>
</reference>
<accession>A0A3G2YSY6</accession>
<name>A0A3G2YSY6_9CAUD</name>
<protein>
    <submittedName>
        <fullName evidence="2">Uncharacterized protein</fullName>
    </submittedName>
</protein>
<dbReference type="Proteomes" id="UP000269553">
    <property type="component" value="Segment"/>
</dbReference>
<feature type="compositionally biased region" description="Basic and acidic residues" evidence="1">
    <location>
        <begin position="177"/>
        <end position="189"/>
    </location>
</feature>